<sequence length="246" mass="28359">MKGESENKDTDLKFYGSDPGAVKFGNFINYYSFHDVGERINNLRPQMFPAPVDKQLVCLDIGCNTGELSKALYIYLKTVYPDCDIHMLAVDIDSTLIERANVSNECPNIKFTTCNIMDQNDRLCIQKYLDSHQHTTFDVTFCFSVTMWIHLNNGDEGLIEFLKLIKSISKTIIIEPQPWKCYRNAQRRVKKSGHSFELYSCLKIKSNVDSVIEKTMSEDTHIKTYESENSSWNRRVLSFNSMKLSS</sequence>
<gene>
    <name evidence="8" type="ORF">B5V51_7505</name>
</gene>
<comment type="caution">
    <text evidence="8">The sequence shown here is derived from an EMBL/GenBank/DDBJ whole genome shotgun (WGS) entry which is preliminary data.</text>
</comment>
<dbReference type="PANTHER" id="PTHR12315:SF1">
    <property type="entry name" value="RNA 5'-MONOPHOSPHATE METHYLTRANSFERASE"/>
    <property type="match status" value="1"/>
</dbReference>
<dbReference type="SUPFAM" id="SSF53335">
    <property type="entry name" value="S-adenosyl-L-methionine-dependent methyltransferases"/>
    <property type="match status" value="1"/>
</dbReference>
<dbReference type="GO" id="GO:0008173">
    <property type="term" value="F:RNA methyltransferase activity"/>
    <property type="evidence" value="ECO:0007669"/>
    <property type="project" value="UniProtKB-UniRule"/>
</dbReference>
<keyword evidence="2 6" id="KW-0489">Methyltransferase</keyword>
<reference evidence="8" key="1">
    <citation type="submission" date="2017-09" db="EMBL/GenBank/DDBJ databases">
        <title>Contemporary evolution of a Lepidopteran species, Heliothis virescens, in response to modern agricultural practices.</title>
        <authorList>
            <person name="Fritz M.L."/>
            <person name="Deyonke A.M."/>
            <person name="Papanicolaou A."/>
            <person name="Micinski S."/>
            <person name="Westbrook J."/>
            <person name="Gould F."/>
        </authorList>
    </citation>
    <scope>NUCLEOTIDE SEQUENCE [LARGE SCALE GENOMIC DNA]</scope>
    <source>
        <strain evidence="8">HvINT-</strain>
        <tissue evidence="8">Whole body</tissue>
    </source>
</reference>
<organism evidence="8">
    <name type="scientific">Heliothis virescens</name>
    <name type="common">Tobacco budworm moth</name>
    <dbReference type="NCBI Taxonomy" id="7102"/>
    <lineage>
        <taxon>Eukaryota</taxon>
        <taxon>Metazoa</taxon>
        <taxon>Ecdysozoa</taxon>
        <taxon>Arthropoda</taxon>
        <taxon>Hexapoda</taxon>
        <taxon>Insecta</taxon>
        <taxon>Pterygota</taxon>
        <taxon>Neoptera</taxon>
        <taxon>Endopterygota</taxon>
        <taxon>Lepidoptera</taxon>
        <taxon>Glossata</taxon>
        <taxon>Ditrysia</taxon>
        <taxon>Noctuoidea</taxon>
        <taxon>Noctuidae</taxon>
        <taxon>Heliothinae</taxon>
        <taxon>Heliothis</taxon>
    </lineage>
</organism>
<dbReference type="PANTHER" id="PTHR12315">
    <property type="entry name" value="BICOID-INTERACTING PROTEIN RELATED"/>
    <property type="match status" value="1"/>
</dbReference>
<dbReference type="Gene3D" id="3.40.50.150">
    <property type="entry name" value="Vaccinia Virus protein VP39"/>
    <property type="match status" value="1"/>
</dbReference>
<dbReference type="CDD" id="cd02440">
    <property type="entry name" value="AdoMet_MTases"/>
    <property type="match status" value="1"/>
</dbReference>
<dbReference type="GO" id="GO:0032259">
    <property type="term" value="P:methylation"/>
    <property type="evidence" value="ECO:0007669"/>
    <property type="project" value="UniProtKB-KW"/>
</dbReference>
<dbReference type="Pfam" id="PF06859">
    <property type="entry name" value="Bin3"/>
    <property type="match status" value="1"/>
</dbReference>
<evidence type="ECO:0000256" key="2">
    <source>
        <dbReference type="ARBA" id="ARBA00022603"/>
    </source>
</evidence>
<dbReference type="InterPro" id="IPR024160">
    <property type="entry name" value="BIN3_SAM-bd_dom"/>
</dbReference>
<evidence type="ECO:0000256" key="4">
    <source>
        <dbReference type="ARBA" id="ARBA00022691"/>
    </source>
</evidence>
<protein>
    <recommendedName>
        <fullName evidence="6">RNA methyltransferase</fullName>
        <ecNumber evidence="6">2.1.1.-</ecNumber>
    </recommendedName>
</protein>
<dbReference type="PROSITE" id="PS51515">
    <property type="entry name" value="BIN3_SAM"/>
    <property type="match status" value="1"/>
</dbReference>
<dbReference type="GO" id="GO:0005737">
    <property type="term" value="C:cytoplasm"/>
    <property type="evidence" value="ECO:0007669"/>
    <property type="project" value="TreeGrafter"/>
</dbReference>
<dbReference type="InterPro" id="IPR039772">
    <property type="entry name" value="Bin3-like"/>
</dbReference>
<dbReference type="EMBL" id="NWSH01000331">
    <property type="protein sequence ID" value="PCG77342.1"/>
    <property type="molecule type" value="Genomic_DNA"/>
</dbReference>
<dbReference type="AlphaFoldDB" id="A0A2A4K127"/>
<comment type="similarity">
    <text evidence="1 6">Belongs to the methyltransferase superfamily.</text>
</comment>
<keyword evidence="4 5" id="KW-0949">S-adenosyl-L-methionine</keyword>
<accession>A0A2A4K127</accession>
<keyword evidence="3 6" id="KW-0808">Transferase</keyword>
<feature type="domain" description="Bin3-type SAM" evidence="7">
    <location>
        <begin position="1"/>
        <end position="244"/>
    </location>
</feature>
<evidence type="ECO:0000256" key="5">
    <source>
        <dbReference type="PROSITE-ProRule" id="PRU00848"/>
    </source>
</evidence>
<dbReference type="GO" id="GO:2000632">
    <property type="term" value="P:negative regulation of pre-miRNA processing"/>
    <property type="evidence" value="ECO:0007669"/>
    <property type="project" value="TreeGrafter"/>
</dbReference>
<dbReference type="InterPro" id="IPR010675">
    <property type="entry name" value="Bin3_C"/>
</dbReference>
<dbReference type="GO" id="GO:0008171">
    <property type="term" value="F:O-methyltransferase activity"/>
    <property type="evidence" value="ECO:0007669"/>
    <property type="project" value="UniProtKB-UniRule"/>
</dbReference>
<dbReference type="EC" id="2.1.1.-" evidence="6"/>
<evidence type="ECO:0000256" key="6">
    <source>
        <dbReference type="RuleBase" id="RU367087"/>
    </source>
</evidence>
<dbReference type="STRING" id="7102.A0A2A4K127"/>
<name>A0A2A4K127_HELVI</name>
<evidence type="ECO:0000259" key="7">
    <source>
        <dbReference type="PROSITE" id="PS51515"/>
    </source>
</evidence>
<dbReference type="InterPro" id="IPR029063">
    <property type="entry name" value="SAM-dependent_MTases_sf"/>
</dbReference>
<evidence type="ECO:0000313" key="8">
    <source>
        <dbReference type="EMBL" id="PCG77342.1"/>
    </source>
</evidence>
<evidence type="ECO:0000256" key="1">
    <source>
        <dbReference type="ARBA" id="ARBA00008361"/>
    </source>
</evidence>
<evidence type="ECO:0000256" key="3">
    <source>
        <dbReference type="ARBA" id="ARBA00022679"/>
    </source>
</evidence>
<proteinExistence type="inferred from homology"/>